<dbReference type="Ensembl" id="ENSMMOT00000008942.1">
    <property type="protein sequence ID" value="ENSMMOP00000008784.1"/>
    <property type="gene ID" value="ENSMMOG00000006793.1"/>
</dbReference>
<accession>A0A3Q3WJ05</accession>
<protein>
    <submittedName>
        <fullName evidence="1">Uncharacterized protein</fullName>
    </submittedName>
</protein>
<dbReference type="Pfam" id="PF09735">
    <property type="entry name" value="Nckap1"/>
    <property type="match status" value="1"/>
</dbReference>
<keyword evidence="2" id="KW-1185">Reference proteome</keyword>
<proteinExistence type="predicted"/>
<sequence>MSRGVIQPSQQKLAEKLTILNDRGIGMLTRVYNIKKVLENDESKLRAI</sequence>
<evidence type="ECO:0000313" key="2">
    <source>
        <dbReference type="Proteomes" id="UP000261620"/>
    </source>
</evidence>
<evidence type="ECO:0000313" key="1">
    <source>
        <dbReference type="Ensembl" id="ENSMMOP00000008784.1"/>
    </source>
</evidence>
<dbReference type="Proteomes" id="UP000261620">
    <property type="component" value="Unplaced"/>
</dbReference>
<dbReference type="AlphaFoldDB" id="A0A3Q3WJ05"/>
<reference evidence="1" key="2">
    <citation type="submission" date="2025-09" db="UniProtKB">
        <authorList>
            <consortium name="Ensembl"/>
        </authorList>
    </citation>
    <scope>IDENTIFICATION</scope>
</reference>
<reference evidence="1" key="1">
    <citation type="submission" date="2025-08" db="UniProtKB">
        <authorList>
            <consortium name="Ensembl"/>
        </authorList>
    </citation>
    <scope>IDENTIFICATION</scope>
</reference>
<dbReference type="STRING" id="94237.ENSMMOP00000008784"/>
<dbReference type="InterPro" id="IPR019137">
    <property type="entry name" value="Nck-associated_protein-1"/>
</dbReference>
<organism evidence="1 2">
    <name type="scientific">Mola mola</name>
    <name type="common">Ocean sunfish</name>
    <name type="synonym">Tetraodon mola</name>
    <dbReference type="NCBI Taxonomy" id="94237"/>
    <lineage>
        <taxon>Eukaryota</taxon>
        <taxon>Metazoa</taxon>
        <taxon>Chordata</taxon>
        <taxon>Craniata</taxon>
        <taxon>Vertebrata</taxon>
        <taxon>Euteleostomi</taxon>
        <taxon>Actinopterygii</taxon>
        <taxon>Neopterygii</taxon>
        <taxon>Teleostei</taxon>
        <taxon>Neoteleostei</taxon>
        <taxon>Acanthomorphata</taxon>
        <taxon>Eupercaria</taxon>
        <taxon>Tetraodontiformes</taxon>
        <taxon>Molidae</taxon>
        <taxon>Mola</taxon>
    </lineage>
</organism>
<name>A0A3Q3WJ05_MOLML</name>